<evidence type="ECO:0000256" key="4">
    <source>
        <dbReference type="ARBA" id="ARBA00023002"/>
    </source>
</evidence>
<keyword evidence="3" id="KW-0274">FAD</keyword>
<feature type="signal peptide" evidence="5">
    <location>
        <begin position="1"/>
        <end position="21"/>
    </location>
</feature>
<reference evidence="7 8" key="1">
    <citation type="journal article" date="2021" name="Nat. Commun.">
        <title>Genetic determinants of endophytism in the Arabidopsis root mycobiome.</title>
        <authorList>
            <person name="Mesny F."/>
            <person name="Miyauchi S."/>
            <person name="Thiergart T."/>
            <person name="Pickel B."/>
            <person name="Atanasova L."/>
            <person name="Karlsson M."/>
            <person name="Huettel B."/>
            <person name="Barry K.W."/>
            <person name="Haridas S."/>
            <person name="Chen C."/>
            <person name="Bauer D."/>
            <person name="Andreopoulos W."/>
            <person name="Pangilinan J."/>
            <person name="LaButti K."/>
            <person name="Riley R."/>
            <person name="Lipzen A."/>
            <person name="Clum A."/>
            <person name="Drula E."/>
            <person name="Henrissat B."/>
            <person name="Kohler A."/>
            <person name="Grigoriev I.V."/>
            <person name="Martin F.M."/>
            <person name="Hacquard S."/>
        </authorList>
    </citation>
    <scope>NUCLEOTIDE SEQUENCE [LARGE SCALE GENOMIC DNA]</scope>
    <source>
        <strain evidence="7 8">MPI-SDFR-AT-0080</strain>
    </source>
</reference>
<evidence type="ECO:0000256" key="2">
    <source>
        <dbReference type="ARBA" id="ARBA00022630"/>
    </source>
</evidence>
<evidence type="ECO:0000256" key="5">
    <source>
        <dbReference type="SAM" id="SignalP"/>
    </source>
</evidence>
<proteinExistence type="inferred from homology"/>
<dbReference type="InterPro" id="IPR036318">
    <property type="entry name" value="FAD-bd_PCMH-like_sf"/>
</dbReference>
<keyword evidence="5" id="KW-0732">Signal</keyword>
<dbReference type="Proteomes" id="UP000774617">
    <property type="component" value="Unassembled WGS sequence"/>
</dbReference>
<dbReference type="PANTHER" id="PTHR42973">
    <property type="entry name" value="BINDING OXIDOREDUCTASE, PUTATIVE (AFU_ORTHOLOGUE AFUA_1G17690)-RELATED"/>
    <property type="match status" value="1"/>
</dbReference>
<evidence type="ECO:0000313" key="7">
    <source>
        <dbReference type="EMBL" id="KAH7062642.1"/>
    </source>
</evidence>
<keyword evidence="8" id="KW-1185">Reference proteome</keyword>
<dbReference type="InterPro" id="IPR006094">
    <property type="entry name" value="Oxid_FAD_bind_N"/>
</dbReference>
<comment type="caution">
    <text evidence="7">The sequence shown here is derived from an EMBL/GenBank/DDBJ whole genome shotgun (WGS) entry which is preliminary data.</text>
</comment>
<evidence type="ECO:0000313" key="8">
    <source>
        <dbReference type="Proteomes" id="UP000774617"/>
    </source>
</evidence>
<feature type="domain" description="FAD-binding PCMH-type" evidence="6">
    <location>
        <begin position="62"/>
        <end position="236"/>
    </location>
</feature>
<dbReference type="PANTHER" id="PTHR42973:SF54">
    <property type="entry name" value="FAD-BINDING PCMH-TYPE DOMAIN-CONTAINING PROTEIN"/>
    <property type="match status" value="1"/>
</dbReference>
<protein>
    <submittedName>
        <fullName evidence="7">FAD binding domain-containing protein</fullName>
    </submittedName>
</protein>
<accession>A0ABQ8GR20</accession>
<evidence type="ECO:0000256" key="1">
    <source>
        <dbReference type="ARBA" id="ARBA00005466"/>
    </source>
</evidence>
<keyword evidence="4" id="KW-0560">Oxidoreductase</keyword>
<evidence type="ECO:0000256" key="3">
    <source>
        <dbReference type="ARBA" id="ARBA00022827"/>
    </source>
</evidence>
<dbReference type="PROSITE" id="PS51387">
    <property type="entry name" value="FAD_PCMH"/>
    <property type="match status" value="1"/>
</dbReference>
<dbReference type="Gene3D" id="3.30.465.10">
    <property type="match status" value="1"/>
</dbReference>
<dbReference type="SUPFAM" id="SSF56176">
    <property type="entry name" value="FAD-binding/transporter-associated domain-like"/>
    <property type="match status" value="1"/>
</dbReference>
<keyword evidence="2" id="KW-0285">Flavoprotein</keyword>
<dbReference type="Pfam" id="PF01565">
    <property type="entry name" value="FAD_binding_4"/>
    <property type="match status" value="1"/>
</dbReference>
<organism evidence="7 8">
    <name type="scientific">Macrophomina phaseolina</name>
    <dbReference type="NCBI Taxonomy" id="35725"/>
    <lineage>
        <taxon>Eukaryota</taxon>
        <taxon>Fungi</taxon>
        <taxon>Dikarya</taxon>
        <taxon>Ascomycota</taxon>
        <taxon>Pezizomycotina</taxon>
        <taxon>Dothideomycetes</taxon>
        <taxon>Dothideomycetes incertae sedis</taxon>
        <taxon>Botryosphaeriales</taxon>
        <taxon>Botryosphaeriaceae</taxon>
        <taxon>Macrophomina</taxon>
    </lineage>
</organism>
<gene>
    <name evidence="7" type="ORF">B0J12DRAFT_724637</name>
</gene>
<sequence>MVSQNFLLLSIMAVSAEIACAQNFSSPAAVCHFFSQTHPNITYYPNQTSYIEANTDYWSAAASLGPACIFSPTSTELMSFAVNTLVEYNAPFAIKGGGHMAIPGAANIDSSGVLLSSSNLNQLELSEDRRSVAVGPGNKWGEIFKYLEAFGLAAVGGRMSIVGVPGLLMGGGVSNFGNEFGWASSNIDAYTQCVLSNGYIVTANATNEYADLFWALRGGGNSFCLITNFQMRTIEVPVMTGGQRAYGSGDAVGNAFLDSVYEMTVNPDPDVKGALTPIARAGDSLNGTTYNAMLFYNGNNTEPEFFANFSAPILTPEQDTFAVLPGMGAAAEAMSEGTDQVLGLREGWWVLSITADRAAMQIIHDTYFAMVREHFANVSGWITGLTFNIVSKNMVVAGITGGGDPMGLDPTKAPYLWVEQSITWTSADDDSTVQAFYDAVNANITAQLEPLGVLDKFLYMNDVNQKQDVFAGYPRSSVQLLQMIRDKYDPGMVFTNQMPGGFKVANAF</sequence>
<feature type="chain" id="PRO_5047244998" evidence="5">
    <location>
        <begin position="22"/>
        <end position="508"/>
    </location>
</feature>
<evidence type="ECO:0000259" key="6">
    <source>
        <dbReference type="PROSITE" id="PS51387"/>
    </source>
</evidence>
<dbReference type="EMBL" id="JAGTJR010000003">
    <property type="protein sequence ID" value="KAH7062642.1"/>
    <property type="molecule type" value="Genomic_DNA"/>
</dbReference>
<dbReference type="InterPro" id="IPR050416">
    <property type="entry name" value="FAD-linked_Oxidoreductase"/>
</dbReference>
<comment type="similarity">
    <text evidence="1">Belongs to the oxygen-dependent FAD-linked oxidoreductase family.</text>
</comment>
<name>A0ABQ8GR20_9PEZI</name>
<dbReference type="InterPro" id="IPR016169">
    <property type="entry name" value="FAD-bd_PCMH_sub2"/>
</dbReference>
<dbReference type="InterPro" id="IPR016166">
    <property type="entry name" value="FAD-bd_PCMH"/>
</dbReference>